<feature type="region of interest" description="Disordered" evidence="1">
    <location>
        <begin position="1"/>
        <end position="62"/>
    </location>
</feature>
<sequence length="300" mass="33241">MLPSTTLSSTRPPLATPVSMTPSSTRPSLTRPASMRPPSTISLSVKPSSMTLLPTSQQPLIPVPGLSPTDQLLLPKHTSLSKVTPFPPHHLLDDESEEEGLFGVAHSPSELHVKYQDDDQDDDQYYHSSVYTSENMKHSYQPSPSHNIQGHTIQMPQDLIFNLQAVLHDYYKRFPELAQSVPPSQPQTPARSPHHIPPSHATSLSFSGVPLSTLPLADPPSDDQHISQDEQKEEGELRDQASTSSEWDNYFIQPPSPSQPPLVDSPPDDIGGFHSIMERAATRFQSHLTSKQTDCFLYDF</sequence>
<gene>
    <name evidence="2" type="ORF">NDU88_000715</name>
</gene>
<comment type="caution">
    <text evidence="2">The sequence shown here is derived from an EMBL/GenBank/DDBJ whole genome shotgun (WGS) entry which is preliminary data.</text>
</comment>
<feature type="compositionally biased region" description="Pro residues" evidence="1">
    <location>
        <begin position="254"/>
        <end position="264"/>
    </location>
</feature>
<organism evidence="2 3">
    <name type="scientific">Pleurodeles waltl</name>
    <name type="common">Iberian ribbed newt</name>
    <dbReference type="NCBI Taxonomy" id="8319"/>
    <lineage>
        <taxon>Eukaryota</taxon>
        <taxon>Metazoa</taxon>
        <taxon>Chordata</taxon>
        <taxon>Craniata</taxon>
        <taxon>Vertebrata</taxon>
        <taxon>Euteleostomi</taxon>
        <taxon>Amphibia</taxon>
        <taxon>Batrachia</taxon>
        <taxon>Caudata</taxon>
        <taxon>Salamandroidea</taxon>
        <taxon>Salamandridae</taxon>
        <taxon>Pleurodelinae</taxon>
        <taxon>Pleurodeles</taxon>
    </lineage>
</organism>
<evidence type="ECO:0000256" key="1">
    <source>
        <dbReference type="SAM" id="MobiDB-lite"/>
    </source>
</evidence>
<feature type="compositionally biased region" description="Polar residues" evidence="1">
    <location>
        <begin position="37"/>
        <end position="59"/>
    </location>
</feature>
<feature type="region of interest" description="Disordered" evidence="1">
    <location>
        <begin position="179"/>
        <end position="273"/>
    </location>
</feature>
<protein>
    <submittedName>
        <fullName evidence="2">Uncharacterized protein</fullName>
    </submittedName>
</protein>
<name>A0AAV7M101_PLEWA</name>
<keyword evidence="3" id="KW-1185">Reference proteome</keyword>
<dbReference type="EMBL" id="JANPWB010000014">
    <property type="protein sequence ID" value="KAJ1095553.1"/>
    <property type="molecule type" value="Genomic_DNA"/>
</dbReference>
<accession>A0AAV7M101</accession>
<feature type="compositionally biased region" description="Basic and acidic residues" evidence="1">
    <location>
        <begin position="222"/>
        <end position="239"/>
    </location>
</feature>
<dbReference type="AlphaFoldDB" id="A0AAV7M101"/>
<evidence type="ECO:0000313" key="3">
    <source>
        <dbReference type="Proteomes" id="UP001066276"/>
    </source>
</evidence>
<feature type="compositionally biased region" description="Polar residues" evidence="1">
    <location>
        <begin position="1"/>
        <end position="11"/>
    </location>
</feature>
<proteinExistence type="predicted"/>
<evidence type="ECO:0000313" key="2">
    <source>
        <dbReference type="EMBL" id="KAJ1095553.1"/>
    </source>
</evidence>
<dbReference type="Proteomes" id="UP001066276">
    <property type="component" value="Chromosome 10"/>
</dbReference>
<feature type="compositionally biased region" description="Polar residues" evidence="1">
    <location>
        <begin position="18"/>
        <end position="28"/>
    </location>
</feature>
<reference evidence="2" key="1">
    <citation type="journal article" date="2022" name="bioRxiv">
        <title>Sequencing and chromosome-scale assembly of the giantPleurodeles waltlgenome.</title>
        <authorList>
            <person name="Brown T."/>
            <person name="Elewa A."/>
            <person name="Iarovenko S."/>
            <person name="Subramanian E."/>
            <person name="Araus A.J."/>
            <person name="Petzold A."/>
            <person name="Susuki M."/>
            <person name="Suzuki K.-i.T."/>
            <person name="Hayashi T."/>
            <person name="Toyoda A."/>
            <person name="Oliveira C."/>
            <person name="Osipova E."/>
            <person name="Leigh N.D."/>
            <person name="Simon A."/>
            <person name="Yun M.H."/>
        </authorList>
    </citation>
    <scope>NUCLEOTIDE SEQUENCE</scope>
    <source>
        <strain evidence="2">20211129_DDA</strain>
        <tissue evidence="2">Liver</tissue>
    </source>
</reference>